<evidence type="ECO:0000256" key="1">
    <source>
        <dbReference type="ARBA" id="ARBA00008779"/>
    </source>
</evidence>
<protein>
    <submittedName>
        <fullName evidence="5">Arylsulfatase</fullName>
    </submittedName>
</protein>
<feature type="modified residue" description="3-oxoalanine (Ser)" evidence="3">
    <location>
        <position position="85"/>
    </location>
</feature>
<comment type="PTM">
    <text evidence="3">The conversion to 3-oxoalanine (also known as C-formylglycine, FGly), of a serine or cysteine residue in prokaryotes and of a cysteine residue in eukaryotes, is critical for catalytic activity.</text>
</comment>
<dbReference type="InterPro" id="IPR024607">
    <property type="entry name" value="Sulfatase_CS"/>
</dbReference>
<dbReference type="PROSITE" id="PS51257">
    <property type="entry name" value="PROKAR_LIPOPROTEIN"/>
    <property type="match status" value="1"/>
</dbReference>
<dbReference type="CDD" id="cd16143">
    <property type="entry name" value="ARS_like"/>
    <property type="match status" value="1"/>
</dbReference>
<dbReference type="PANTHER" id="PTHR43751">
    <property type="entry name" value="SULFATASE"/>
    <property type="match status" value="1"/>
</dbReference>
<dbReference type="Gene3D" id="3.40.720.10">
    <property type="entry name" value="Alkaline Phosphatase, subunit A"/>
    <property type="match status" value="1"/>
</dbReference>
<dbReference type="Pfam" id="PF00884">
    <property type="entry name" value="Sulfatase"/>
    <property type="match status" value="1"/>
</dbReference>
<evidence type="ECO:0000256" key="2">
    <source>
        <dbReference type="ARBA" id="ARBA00022801"/>
    </source>
</evidence>
<reference evidence="5" key="1">
    <citation type="journal article" date="2021" name="PeerJ">
        <title>Extensive microbial diversity within the chicken gut microbiome revealed by metagenomics and culture.</title>
        <authorList>
            <person name="Gilroy R."/>
            <person name="Ravi A."/>
            <person name="Getino M."/>
            <person name="Pursley I."/>
            <person name="Horton D.L."/>
            <person name="Alikhan N.F."/>
            <person name="Baker D."/>
            <person name="Gharbi K."/>
            <person name="Hall N."/>
            <person name="Watson M."/>
            <person name="Adriaenssens E.M."/>
            <person name="Foster-Nyarko E."/>
            <person name="Jarju S."/>
            <person name="Secka A."/>
            <person name="Antonio M."/>
            <person name="Oren A."/>
            <person name="Chaudhuri R.R."/>
            <person name="La Ragione R."/>
            <person name="Hildebrand F."/>
            <person name="Pallen M.J."/>
        </authorList>
    </citation>
    <scope>NUCLEOTIDE SEQUENCE</scope>
    <source>
        <strain evidence="5">CHK55-1828</strain>
    </source>
</reference>
<evidence type="ECO:0000256" key="3">
    <source>
        <dbReference type="PIRSR" id="PIRSR600917-52"/>
    </source>
</evidence>
<dbReference type="PROSITE" id="PS00523">
    <property type="entry name" value="SULFATASE_1"/>
    <property type="match status" value="1"/>
</dbReference>
<evidence type="ECO:0000259" key="4">
    <source>
        <dbReference type="Pfam" id="PF00884"/>
    </source>
</evidence>
<dbReference type="RefSeq" id="WP_276829096.1">
    <property type="nucleotide sequence ID" value="NZ_DYVX01000097.1"/>
</dbReference>
<evidence type="ECO:0000313" key="5">
    <source>
        <dbReference type="EMBL" id="HJF93086.1"/>
    </source>
</evidence>
<name>A0A921LCP7_9BACT</name>
<dbReference type="PANTHER" id="PTHR43751:SF6">
    <property type="entry name" value="N-ACETYLGALACTOSAMINE-6-O-SULFATASE"/>
    <property type="match status" value="1"/>
</dbReference>
<dbReference type="InterPro" id="IPR000917">
    <property type="entry name" value="Sulfatase_N"/>
</dbReference>
<gene>
    <name evidence="5" type="ORF">K8W02_12000</name>
</gene>
<dbReference type="PROSITE" id="PS00149">
    <property type="entry name" value="SULFATASE_2"/>
    <property type="match status" value="1"/>
</dbReference>
<dbReference type="InterPro" id="IPR052701">
    <property type="entry name" value="GAG_Ulvan_Degrading_Sulfatases"/>
</dbReference>
<feature type="domain" description="Sulfatase N-terminal" evidence="4">
    <location>
        <begin position="37"/>
        <end position="407"/>
    </location>
</feature>
<dbReference type="AlphaFoldDB" id="A0A921LCP7"/>
<dbReference type="SUPFAM" id="SSF53649">
    <property type="entry name" value="Alkaline phosphatase-like"/>
    <property type="match status" value="1"/>
</dbReference>
<keyword evidence="2" id="KW-0378">Hydrolase</keyword>
<organism evidence="5 6">
    <name type="scientific">Mediterranea massiliensis</name>
    <dbReference type="NCBI Taxonomy" id="1841865"/>
    <lineage>
        <taxon>Bacteria</taxon>
        <taxon>Pseudomonadati</taxon>
        <taxon>Bacteroidota</taxon>
        <taxon>Bacteroidia</taxon>
        <taxon>Bacteroidales</taxon>
        <taxon>Bacteroidaceae</taxon>
        <taxon>Mediterranea</taxon>
    </lineage>
</organism>
<evidence type="ECO:0000313" key="6">
    <source>
        <dbReference type="Proteomes" id="UP000717835"/>
    </source>
</evidence>
<sequence length="515" mass="56254">MRTSATFQIMLPVGAALLTACGSTSKHSKDTQDSKKPNIIYLISDDLGIGDLSCYGATKISTPNLDRLAGQGLQFTNAYATSSTSTPSRFGLLTGMYPWRQQNTGIAPGNSELIIDTACVTMADMFQQEGYATAAIGKWHLGLGPKGGTNFNGLIKPNTQDIGFGYEYIIPATVDRVPCVFVENGRVDGLDPNDPITVSYEHKVGNWPTGEENPELVKLKPSQGHNNTIINGIPRIGWMTGGKSALWVDEDIADVITGKAKDFIIAHKDRPFFLYMGTQDIHVPRVPHPRFAGKSGLGTRGDVILQLDWTVGEIMHTLDSLGIADNTLFVFCSDNGPVIDDGYQDQARELLNGHTPMKHYRGGKYSAYEAGTRIPFIVRWPAVIQPGKQQALFSMIDVYASLASLLNHQLPAGAAPDSRDQLATFLGKDTTGCEYVVQQNLNNTLSIIQGNWKYIEPSDQPAIEYWTKMELGNAPQPQLYNLAEDPSEKKNVFEANPETAGKLARLLESVKGEAR</sequence>
<dbReference type="Gene3D" id="3.30.1120.10">
    <property type="match status" value="1"/>
</dbReference>
<accession>A0A921LCP7</accession>
<dbReference type="InterPro" id="IPR017850">
    <property type="entry name" value="Alkaline_phosphatase_core_sf"/>
</dbReference>
<dbReference type="EMBL" id="DYVX01000097">
    <property type="protein sequence ID" value="HJF93086.1"/>
    <property type="molecule type" value="Genomic_DNA"/>
</dbReference>
<reference evidence="5" key="2">
    <citation type="submission" date="2021-09" db="EMBL/GenBank/DDBJ databases">
        <authorList>
            <person name="Gilroy R."/>
        </authorList>
    </citation>
    <scope>NUCLEOTIDE SEQUENCE</scope>
    <source>
        <strain evidence="5">CHK55-1828</strain>
    </source>
</reference>
<proteinExistence type="inferred from homology"/>
<comment type="caution">
    <text evidence="5">The sequence shown here is derived from an EMBL/GenBank/DDBJ whole genome shotgun (WGS) entry which is preliminary data.</text>
</comment>
<dbReference type="GO" id="GO:0016787">
    <property type="term" value="F:hydrolase activity"/>
    <property type="evidence" value="ECO:0007669"/>
    <property type="project" value="UniProtKB-KW"/>
</dbReference>
<comment type="similarity">
    <text evidence="1">Belongs to the sulfatase family.</text>
</comment>
<dbReference type="Proteomes" id="UP000717835">
    <property type="component" value="Unassembled WGS sequence"/>
</dbReference>